<evidence type="ECO:0000313" key="10">
    <source>
        <dbReference type="Proteomes" id="UP000315522"/>
    </source>
</evidence>
<dbReference type="GO" id="GO:0005829">
    <property type="term" value="C:cytosol"/>
    <property type="evidence" value="ECO:0007669"/>
    <property type="project" value="TreeGrafter"/>
</dbReference>
<evidence type="ECO:0000256" key="3">
    <source>
        <dbReference type="ARBA" id="ARBA00008339"/>
    </source>
</evidence>
<keyword evidence="7" id="KW-0732">Signal</keyword>
<sequence length="750" mass="78635">MSTPALLKAAILVVSTTASKDPSADSSGGVLSQVFQEEGAGKWEVSEVKIVGDEVLDIQRAITAWTDRENALNAIITTGGTGFAIHDTTPEALKAVTPLLHKQAPGLVHGMLAASLAVTPCELLKKQWKTWPVAGVRNKTLIITLPGSPKGAKENLQSILKLLPHACQQAAGADSRALHAGGVKKLEKEAGVSAGHQPHSHAPDHSHDHSHGHGHGHSHGHAMPVRHTAPNENPRSNDPALGPTRRNRSSPYPMLAVEEALHLIQVHTPFPQVVSAKVDGTLVGSVLAAGVTATEAVPAYRASIVDGYAVIASEDGSSSQGTFPVASISHATPGEIPGLKTGQIARITTGAPLPPGATSVVMVEDTVLKTMTDDGKEEKEVEILAEGVKDGENVREVGSDIRKGEYILRKGEEISAIGGELGLLASVGKAEVTVYKKPIIGVLSTGDEIVEHSRPGELRLGEVRDCNRPTILSAVRGWGFEAIDLGIAKDKPGALEEHLRDALRKVDVIITSGGVSMGELDLLKPTIERSLGGTIHFGRVSMKPGKPTTFATVPVKNNAGERVSKVIFSLPGNPVSAVVTLHLFVLPSLHNLSGVSPPGLPKVLVTLDHEFRLDPQRAEYHRAIVVMGKDGLLHASSTGGQRSSRVGSLKSANALLCLPTGKEPLGKGGKIEALLMGKIGTTEKSVNVPISEAHSPPKRSSVAAVPDPVPRCGPGNDSGVNAYMIAYMKFPNSPVTHEKAKSPAVLLAPV</sequence>
<comment type="pathway">
    <text evidence="1 5">Cofactor biosynthesis; molybdopterin biosynthesis.</text>
</comment>
<feature type="region of interest" description="Disordered" evidence="6">
    <location>
        <begin position="190"/>
        <end position="250"/>
    </location>
</feature>
<dbReference type="GO" id="GO:0046872">
    <property type="term" value="F:metal ion binding"/>
    <property type="evidence" value="ECO:0007669"/>
    <property type="project" value="UniProtKB-UniRule"/>
</dbReference>
<dbReference type="FunFam" id="2.170.190.11:FF:000002">
    <property type="entry name" value="Molybdopterin molybdenumtransferase"/>
    <property type="match status" value="1"/>
</dbReference>
<comment type="similarity">
    <text evidence="3">In the C-terminal section; belongs to the MoeA family.</text>
</comment>
<evidence type="ECO:0000256" key="1">
    <source>
        <dbReference type="ARBA" id="ARBA00005046"/>
    </source>
</evidence>
<feature type="domain" description="MoaB/Mog" evidence="8">
    <location>
        <begin position="441"/>
        <end position="591"/>
    </location>
</feature>
<dbReference type="InterPro" id="IPR036135">
    <property type="entry name" value="MoeA_linker/N_sf"/>
</dbReference>
<dbReference type="Pfam" id="PF03454">
    <property type="entry name" value="MoeA_C"/>
    <property type="match status" value="1"/>
</dbReference>
<dbReference type="SUPFAM" id="SSF63882">
    <property type="entry name" value="MoeA N-terminal region -like"/>
    <property type="match status" value="1"/>
</dbReference>
<dbReference type="InterPro" id="IPR038987">
    <property type="entry name" value="MoeA-like"/>
</dbReference>
<keyword evidence="10" id="KW-1185">Reference proteome</keyword>
<keyword evidence="5" id="KW-0808">Transferase</keyword>
<dbReference type="InterPro" id="IPR036425">
    <property type="entry name" value="MoaB/Mog-like_dom_sf"/>
</dbReference>
<feature type="chain" id="PRO_5021939973" evidence="7">
    <location>
        <begin position="19"/>
        <end position="750"/>
    </location>
</feature>
<dbReference type="GO" id="GO:0005524">
    <property type="term" value="F:ATP binding"/>
    <property type="evidence" value="ECO:0007669"/>
    <property type="project" value="UniProtKB-UniRule"/>
</dbReference>
<keyword evidence="5" id="KW-0479">Metal-binding</keyword>
<feature type="signal peptide" evidence="7">
    <location>
        <begin position="1"/>
        <end position="18"/>
    </location>
</feature>
<keyword evidence="5" id="KW-0500">Molybdenum</keyword>
<keyword evidence="4 5" id="KW-0501">Molybdenum cofactor biosynthesis</keyword>
<evidence type="ECO:0000256" key="6">
    <source>
        <dbReference type="SAM" id="MobiDB-lite"/>
    </source>
</evidence>
<dbReference type="Gene3D" id="3.40.980.10">
    <property type="entry name" value="MoaB/Mog-like domain"/>
    <property type="match status" value="2"/>
</dbReference>
<dbReference type="SUPFAM" id="SSF63867">
    <property type="entry name" value="MoeA C-terminal domain-like"/>
    <property type="match status" value="1"/>
</dbReference>
<dbReference type="SUPFAM" id="SSF53218">
    <property type="entry name" value="Molybdenum cofactor biosynthesis proteins"/>
    <property type="match status" value="2"/>
</dbReference>
<reference evidence="9 10" key="1">
    <citation type="submission" date="2018-05" db="EMBL/GenBank/DDBJ databases">
        <title>Genome sequencing and assembly of the regulated plant pathogen Lachnellula willkommii and related sister species for the development of diagnostic species identification markers.</title>
        <authorList>
            <person name="Giroux E."/>
            <person name="Bilodeau G."/>
        </authorList>
    </citation>
    <scope>NUCLEOTIDE SEQUENCE [LARGE SCALE GENOMIC DNA]</scope>
    <source>
        <strain evidence="9 10">CBS 172.35</strain>
    </source>
</reference>
<comment type="function">
    <text evidence="5">Catalyzes two steps in the biosynthesis of the molybdenum cofactor. In the first step, molybdopterin is adenylated. Subsequently, molybdate is inserted into adenylated molybdopterin and AMP is released.</text>
</comment>
<dbReference type="PROSITE" id="PS01079">
    <property type="entry name" value="MOCF_BIOSYNTHESIS_2"/>
    <property type="match status" value="1"/>
</dbReference>
<dbReference type="InterPro" id="IPR036688">
    <property type="entry name" value="MoeA_C_domain_IV_sf"/>
</dbReference>
<comment type="catalytic activity">
    <reaction evidence="5">
        <text>molybdopterin + ATP + H(+) = adenylyl-molybdopterin + diphosphate</text>
        <dbReference type="Rhea" id="RHEA:31331"/>
        <dbReference type="ChEBI" id="CHEBI:15378"/>
        <dbReference type="ChEBI" id="CHEBI:30616"/>
        <dbReference type="ChEBI" id="CHEBI:33019"/>
        <dbReference type="ChEBI" id="CHEBI:58698"/>
        <dbReference type="ChEBI" id="CHEBI:62727"/>
    </reaction>
</comment>
<dbReference type="SMART" id="SM00852">
    <property type="entry name" value="MoCF_biosynth"/>
    <property type="match status" value="2"/>
</dbReference>
<evidence type="ECO:0000256" key="4">
    <source>
        <dbReference type="ARBA" id="ARBA00023150"/>
    </source>
</evidence>
<dbReference type="CDD" id="cd00886">
    <property type="entry name" value="MogA_MoaB"/>
    <property type="match status" value="1"/>
</dbReference>
<dbReference type="InterPro" id="IPR005110">
    <property type="entry name" value="MoeA_linker/N"/>
</dbReference>
<dbReference type="EMBL" id="QGML01000021">
    <property type="protein sequence ID" value="TVY94289.1"/>
    <property type="molecule type" value="Genomic_DNA"/>
</dbReference>
<name>A0A559MMV8_9HELO</name>
<feature type="compositionally biased region" description="Basic and acidic residues" evidence="6">
    <location>
        <begin position="201"/>
        <end position="211"/>
    </location>
</feature>
<accession>A0A559MMV8</accession>
<evidence type="ECO:0000256" key="2">
    <source>
        <dbReference type="ARBA" id="ARBA00007589"/>
    </source>
</evidence>
<dbReference type="NCBIfam" id="TIGR00177">
    <property type="entry name" value="molyb_syn"/>
    <property type="match status" value="1"/>
</dbReference>
<evidence type="ECO:0000313" key="9">
    <source>
        <dbReference type="EMBL" id="TVY94289.1"/>
    </source>
</evidence>
<dbReference type="Gene3D" id="3.90.105.10">
    <property type="entry name" value="Molybdopterin biosynthesis moea protein, domain 2"/>
    <property type="match status" value="1"/>
</dbReference>
<dbReference type="AlphaFoldDB" id="A0A559MMV8"/>
<dbReference type="FunFam" id="2.40.340.10:FF:000004">
    <property type="entry name" value="Molybdopterin molybdenumtransferase"/>
    <property type="match status" value="1"/>
</dbReference>
<dbReference type="InterPro" id="IPR005111">
    <property type="entry name" value="MoeA_C_domain_IV"/>
</dbReference>
<comment type="catalytic activity">
    <reaction evidence="5">
        <text>adenylyl-molybdopterin + molybdate = Mo-molybdopterin + AMP + H(+)</text>
        <dbReference type="Rhea" id="RHEA:35047"/>
        <dbReference type="ChEBI" id="CHEBI:15378"/>
        <dbReference type="ChEBI" id="CHEBI:36264"/>
        <dbReference type="ChEBI" id="CHEBI:62727"/>
        <dbReference type="ChEBI" id="CHEBI:71302"/>
        <dbReference type="ChEBI" id="CHEBI:456215"/>
    </reaction>
</comment>
<comment type="caution">
    <text evidence="9">The sequence shown here is derived from an EMBL/GenBank/DDBJ whole genome shotgun (WGS) entry which is preliminary data.</text>
</comment>
<comment type="cofactor">
    <cofactor evidence="5">
        <name>Mg(2+)</name>
        <dbReference type="ChEBI" id="CHEBI:18420"/>
    </cofactor>
</comment>
<dbReference type="InterPro" id="IPR008284">
    <property type="entry name" value="MoCF_biosynth_CS"/>
</dbReference>
<dbReference type="GO" id="GO:0061599">
    <property type="term" value="F:molybdopterin molybdotransferase activity"/>
    <property type="evidence" value="ECO:0007669"/>
    <property type="project" value="UniProtKB-UniRule"/>
</dbReference>
<evidence type="ECO:0000256" key="5">
    <source>
        <dbReference type="RuleBase" id="RU365090"/>
    </source>
</evidence>
<feature type="domain" description="MoaB/Mog" evidence="8">
    <location>
        <begin position="10"/>
        <end position="166"/>
    </location>
</feature>
<dbReference type="InterPro" id="IPR001453">
    <property type="entry name" value="MoaB/Mog_dom"/>
</dbReference>
<dbReference type="PROSITE" id="PS01078">
    <property type="entry name" value="MOCF_BIOSYNTHESIS_1"/>
    <property type="match status" value="1"/>
</dbReference>
<comment type="similarity">
    <text evidence="5">Belongs to the MoeA family.</text>
</comment>
<keyword evidence="5" id="KW-0460">Magnesium</keyword>
<evidence type="ECO:0000256" key="7">
    <source>
        <dbReference type="SAM" id="SignalP"/>
    </source>
</evidence>
<dbReference type="GO" id="GO:0006777">
    <property type="term" value="P:Mo-molybdopterin cofactor biosynthetic process"/>
    <property type="evidence" value="ECO:0007669"/>
    <property type="project" value="UniProtKB-UniRule"/>
</dbReference>
<evidence type="ECO:0000259" key="8">
    <source>
        <dbReference type="SMART" id="SM00852"/>
    </source>
</evidence>
<dbReference type="Pfam" id="PF03453">
    <property type="entry name" value="MoeA_N"/>
    <property type="match status" value="1"/>
</dbReference>
<dbReference type="Gene3D" id="2.170.190.11">
    <property type="entry name" value="Molybdopterin biosynthesis moea protein, domain 3"/>
    <property type="match status" value="1"/>
</dbReference>
<dbReference type="GO" id="GO:0061598">
    <property type="term" value="F:molybdopterin adenylyltransferase activity"/>
    <property type="evidence" value="ECO:0007669"/>
    <property type="project" value="UniProtKB-UniRule"/>
</dbReference>
<dbReference type="PANTHER" id="PTHR10192:SF5">
    <property type="entry name" value="GEPHYRIN"/>
    <property type="match status" value="1"/>
</dbReference>
<comment type="similarity">
    <text evidence="2">In the N-terminal section; belongs to the MoaB/Mog family.</text>
</comment>
<dbReference type="FunFam" id="3.40.980.10:FF:000011">
    <property type="entry name" value="Molybdopterin molybdenumtransferase"/>
    <property type="match status" value="1"/>
</dbReference>
<dbReference type="UniPathway" id="UPA00344"/>
<dbReference type="PANTHER" id="PTHR10192">
    <property type="entry name" value="MOLYBDOPTERIN BIOSYNTHESIS PROTEIN"/>
    <property type="match status" value="1"/>
</dbReference>
<dbReference type="NCBIfam" id="NF045515">
    <property type="entry name" value="Glp_gephyrin"/>
    <property type="match status" value="1"/>
</dbReference>
<proteinExistence type="inferred from homology"/>
<dbReference type="Gene3D" id="2.40.340.10">
    <property type="entry name" value="MoeA, C-terminal, domain IV"/>
    <property type="match status" value="1"/>
</dbReference>
<dbReference type="CDD" id="cd00887">
    <property type="entry name" value="MoeA"/>
    <property type="match status" value="1"/>
</dbReference>
<protein>
    <submittedName>
        <fullName evidence="9">Gephyrin</fullName>
    </submittedName>
</protein>
<feature type="region of interest" description="Disordered" evidence="6">
    <location>
        <begin position="690"/>
        <end position="711"/>
    </location>
</feature>
<organism evidence="9 10">
    <name type="scientific">Lachnellula willkommii</name>
    <dbReference type="NCBI Taxonomy" id="215461"/>
    <lineage>
        <taxon>Eukaryota</taxon>
        <taxon>Fungi</taxon>
        <taxon>Dikarya</taxon>
        <taxon>Ascomycota</taxon>
        <taxon>Pezizomycotina</taxon>
        <taxon>Leotiomycetes</taxon>
        <taxon>Helotiales</taxon>
        <taxon>Lachnaceae</taxon>
        <taxon>Lachnellula</taxon>
    </lineage>
</organism>
<dbReference type="Pfam" id="PF00994">
    <property type="entry name" value="MoCF_biosynth"/>
    <property type="match status" value="2"/>
</dbReference>
<dbReference type="Proteomes" id="UP000315522">
    <property type="component" value="Unassembled WGS sequence"/>
</dbReference>
<gene>
    <name evidence="9" type="primary">GPHN</name>
    <name evidence="9" type="ORF">LAWI1_G000296</name>
</gene>